<dbReference type="Pfam" id="PF13853">
    <property type="entry name" value="7tm_4"/>
    <property type="match status" value="1"/>
</dbReference>
<keyword evidence="3 12" id="KW-1003">Cell membrane</keyword>
<dbReference type="EMBL" id="JAACNH010000003">
    <property type="protein sequence ID" value="KAG8449926.1"/>
    <property type="molecule type" value="Genomic_DNA"/>
</dbReference>
<feature type="transmembrane region" description="Helical" evidence="12">
    <location>
        <begin position="98"/>
        <end position="120"/>
    </location>
</feature>
<comment type="similarity">
    <text evidence="2 11">Belongs to the G-protein coupled receptor 1 family.</text>
</comment>
<evidence type="ECO:0000256" key="7">
    <source>
        <dbReference type="ARBA" id="ARBA00023040"/>
    </source>
</evidence>
<dbReference type="InterPro" id="IPR017452">
    <property type="entry name" value="GPCR_Rhodpsn_7TM"/>
</dbReference>
<dbReference type="PROSITE" id="PS50262">
    <property type="entry name" value="G_PROTEIN_RECEP_F1_2"/>
    <property type="match status" value="1"/>
</dbReference>
<feature type="transmembrane region" description="Helical" evidence="12">
    <location>
        <begin position="273"/>
        <end position="292"/>
    </location>
</feature>
<dbReference type="Proteomes" id="UP000812440">
    <property type="component" value="Chromosome 8_10"/>
</dbReference>
<evidence type="ECO:0000313" key="15">
    <source>
        <dbReference type="Proteomes" id="UP000812440"/>
    </source>
</evidence>
<dbReference type="PRINTS" id="PR00237">
    <property type="entry name" value="GPCRRHODOPSN"/>
</dbReference>
<evidence type="ECO:0000256" key="10">
    <source>
        <dbReference type="ARBA" id="ARBA00023224"/>
    </source>
</evidence>
<evidence type="ECO:0000256" key="2">
    <source>
        <dbReference type="ARBA" id="ARBA00010663"/>
    </source>
</evidence>
<evidence type="ECO:0000256" key="12">
    <source>
        <dbReference type="RuleBase" id="RU363047"/>
    </source>
</evidence>
<feature type="transmembrane region" description="Helical" evidence="12">
    <location>
        <begin position="20"/>
        <end position="48"/>
    </location>
</feature>
<keyword evidence="7 11" id="KW-0297">G-protein coupled receptor</keyword>
<keyword evidence="6 12" id="KW-1133">Transmembrane helix</keyword>
<gene>
    <name evidence="14" type="ORF">GDO86_016559</name>
</gene>
<sequence length="312" mass="35404">MESLNKTSAIRFILLDLANIPIYQAFCVLIFLIIYIITLLGNSLLIIVVRINSQLQTPMYFFLLNLSIIDIGSSSSIVPKLLIVTVSQNKSVSLLECAVQIFFHLGLGGTECIILAVMAYDRYAAICKPLHYNRIMNTGLCIFMAAGSWIVSFISSGVHVNLTFQLPFCRSYHVDHYFCEIPPLLRLSCQDPWINEVALYISAGIIAMCSFFMILISYIYIISTILSIHSTEGRRKAFSTCTSHITVISIYYSTVLFMYMHPPSNYFPKIDKIMPIIYTVVIPMLNPIIYSIRNKDVKITIKSKLNKKITFK</sequence>
<evidence type="ECO:0000256" key="5">
    <source>
        <dbReference type="ARBA" id="ARBA00022725"/>
    </source>
</evidence>
<dbReference type="Gene3D" id="1.20.1070.10">
    <property type="entry name" value="Rhodopsin 7-helix transmembrane proteins"/>
    <property type="match status" value="1"/>
</dbReference>
<accession>A0A8T2K5U4</accession>
<reference evidence="14" key="1">
    <citation type="thesis" date="2020" institute="ProQuest LLC" country="789 East Eisenhower Parkway, Ann Arbor, MI, USA">
        <title>Comparative Genomics and Chromosome Evolution.</title>
        <authorList>
            <person name="Mudd A.B."/>
        </authorList>
    </citation>
    <scope>NUCLEOTIDE SEQUENCE</scope>
    <source>
        <strain evidence="14">Female2</strain>
        <tissue evidence="14">Blood</tissue>
    </source>
</reference>
<keyword evidence="8 12" id="KW-0472">Membrane</keyword>
<dbReference type="GO" id="GO:0004984">
    <property type="term" value="F:olfactory receptor activity"/>
    <property type="evidence" value="ECO:0007669"/>
    <property type="project" value="InterPro"/>
</dbReference>
<dbReference type="CDD" id="cd13954">
    <property type="entry name" value="7tmA_OR"/>
    <property type="match status" value="1"/>
</dbReference>
<evidence type="ECO:0000256" key="6">
    <source>
        <dbReference type="ARBA" id="ARBA00022989"/>
    </source>
</evidence>
<keyword evidence="4 11" id="KW-0812">Transmembrane</keyword>
<name>A0A8T2K5U4_9PIPI</name>
<dbReference type="SUPFAM" id="SSF81321">
    <property type="entry name" value="Family A G protein-coupled receptor-like"/>
    <property type="match status" value="1"/>
</dbReference>
<dbReference type="PANTHER" id="PTHR26452">
    <property type="entry name" value="OLFACTORY RECEPTOR"/>
    <property type="match status" value="1"/>
</dbReference>
<evidence type="ECO:0000256" key="1">
    <source>
        <dbReference type="ARBA" id="ARBA00004651"/>
    </source>
</evidence>
<comment type="caution">
    <text evidence="14">The sequence shown here is derived from an EMBL/GenBank/DDBJ whole genome shotgun (WGS) entry which is preliminary data.</text>
</comment>
<keyword evidence="12" id="KW-0716">Sensory transduction</keyword>
<feature type="transmembrane region" description="Helical" evidence="12">
    <location>
        <begin position="241"/>
        <end position="261"/>
    </location>
</feature>
<dbReference type="InterPro" id="IPR000725">
    <property type="entry name" value="Olfact_rcpt"/>
</dbReference>
<dbReference type="FunFam" id="1.20.1070.10:FF:000015">
    <property type="entry name" value="Olfactory receptor"/>
    <property type="match status" value="1"/>
</dbReference>
<proteinExistence type="inferred from homology"/>
<feature type="transmembrane region" description="Helical" evidence="12">
    <location>
        <begin position="60"/>
        <end position="78"/>
    </location>
</feature>
<evidence type="ECO:0000256" key="4">
    <source>
        <dbReference type="ARBA" id="ARBA00022692"/>
    </source>
</evidence>
<evidence type="ECO:0000256" key="11">
    <source>
        <dbReference type="RuleBase" id="RU000688"/>
    </source>
</evidence>
<evidence type="ECO:0000256" key="8">
    <source>
        <dbReference type="ARBA" id="ARBA00023136"/>
    </source>
</evidence>
<dbReference type="AlphaFoldDB" id="A0A8T2K5U4"/>
<dbReference type="InterPro" id="IPR050516">
    <property type="entry name" value="Olfactory_GPCR"/>
</dbReference>
<protein>
    <recommendedName>
        <fullName evidence="12">Olfactory receptor</fullName>
    </recommendedName>
</protein>
<organism evidence="14 15">
    <name type="scientific">Hymenochirus boettgeri</name>
    <name type="common">Congo dwarf clawed frog</name>
    <dbReference type="NCBI Taxonomy" id="247094"/>
    <lineage>
        <taxon>Eukaryota</taxon>
        <taxon>Metazoa</taxon>
        <taxon>Chordata</taxon>
        <taxon>Craniata</taxon>
        <taxon>Vertebrata</taxon>
        <taxon>Euteleostomi</taxon>
        <taxon>Amphibia</taxon>
        <taxon>Batrachia</taxon>
        <taxon>Anura</taxon>
        <taxon>Pipoidea</taxon>
        <taxon>Pipidae</taxon>
        <taxon>Pipinae</taxon>
        <taxon>Hymenochirus</taxon>
    </lineage>
</organism>
<dbReference type="PRINTS" id="PR00245">
    <property type="entry name" value="OLFACTORYR"/>
</dbReference>
<dbReference type="OrthoDB" id="9895897at2759"/>
<keyword evidence="5 12" id="KW-0552">Olfaction</keyword>
<dbReference type="PROSITE" id="PS00237">
    <property type="entry name" value="G_PROTEIN_RECEP_F1_1"/>
    <property type="match status" value="1"/>
</dbReference>
<dbReference type="InterPro" id="IPR000276">
    <property type="entry name" value="GPCR_Rhodpsn"/>
</dbReference>
<dbReference type="GO" id="GO:0005886">
    <property type="term" value="C:plasma membrane"/>
    <property type="evidence" value="ECO:0007669"/>
    <property type="project" value="UniProtKB-SubCell"/>
</dbReference>
<evidence type="ECO:0000313" key="14">
    <source>
        <dbReference type="EMBL" id="KAG8449926.1"/>
    </source>
</evidence>
<evidence type="ECO:0000256" key="3">
    <source>
        <dbReference type="ARBA" id="ARBA00022475"/>
    </source>
</evidence>
<comment type="subcellular location">
    <subcellularLocation>
        <location evidence="1 12">Cell membrane</location>
        <topology evidence="1 12">Multi-pass membrane protein</topology>
    </subcellularLocation>
</comment>
<evidence type="ECO:0000256" key="9">
    <source>
        <dbReference type="ARBA" id="ARBA00023170"/>
    </source>
</evidence>
<keyword evidence="10 11" id="KW-0807">Transducer</keyword>
<keyword evidence="15" id="KW-1185">Reference proteome</keyword>
<feature type="transmembrane region" description="Helical" evidence="12">
    <location>
        <begin position="140"/>
        <end position="158"/>
    </location>
</feature>
<dbReference type="FunFam" id="1.10.1220.70:FF:000001">
    <property type="entry name" value="Olfactory receptor"/>
    <property type="match status" value="1"/>
</dbReference>
<evidence type="ECO:0000259" key="13">
    <source>
        <dbReference type="PROSITE" id="PS50262"/>
    </source>
</evidence>
<feature type="domain" description="G-protein coupled receptors family 1 profile" evidence="13">
    <location>
        <begin position="41"/>
        <end position="290"/>
    </location>
</feature>
<feature type="transmembrane region" description="Helical" evidence="12">
    <location>
        <begin position="197"/>
        <end position="221"/>
    </location>
</feature>
<keyword evidence="9 11" id="KW-0675">Receptor</keyword>
<dbReference type="GO" id="GO:0004930">
    <property type="term" value="F:G protein-coupled receptor activity"/>
    <property type="evidence" value="ECO:0007669"/>
    <property type="project" value="UniProtKB-KW"/>
</dbReference>